<dbReference type="Proteomes" id="UP001059844">
    <property type="component" value="Chromosome"/>
</dbReference>
<proteinExistence type="inferred from homology"/>
<dbReference type="InterPro" id="IPR033985">
    <property type="entry name" value="SusD-like_N"/>
</dbReference>
<dbReference type="SUPFAM" id="SSF48452">
    <property type="entry name" value="TPR-like"/>
    <property type="match status" value="1"/>
</dbReference>
<evidence type="ECO:0000256" key="1">
    <source>
        <dbReference type="ARBA" id="ARBA00004442"/>
    </source>
</evidence>
<dbReference type="Pfam" id="PF07980">
    <property type="entry name" value="SusD_RagB"/>
    <property type="match status" value="1"/>
</dbReference>
<comment type="similarity">
    <text evidence="2">Belongs to the SusD family.</text>
</comment>
<evidence type="ECO:0000256" key="4">
    <source>
        <dbReference type="ARBA" id="ARBA00023136"/>
    </source>
</evidence>
<dbReference type="RefSeq" id="WP_256549853.1">
    <property type="nucleotide sequence ID" value="NZ_CP101751.1"/>
</dbReference>
<evidence type="ECO:0000256" key="2">
    <source>
        <dbReference type="ARBA" id="ARBA00006275"/>
    </source>
</evidence>
<name>A0ABY5IMV9_9FLAO</name>
<evidence type="ECO:0000256" key="3">
    <source>
        <dbReference type="ARBA" id="ARBA00022729"/>
    </source>
</evidence>
<accession>A0ABY5IMV9</accession>
<organism evidence="7 8">
    <name type="scientific">Flavobacterium cerinum</name>
    <dbReference type="NCBI Taxonomy" id="2502784"/>
    <lineage>
        <taxon>Bacteria</taxon>
        <taxon>Pseudomonadati</taxon>
        <taxon>Bacteroidota</taxon>
        <taxon>Flavobacteriia</taxon>
        <taxon>Flavobacteriales</taxon>
        <taxon>Flavobacteriaceae</taxon>
        <taxon>Flavobacterium</taxon>
    </lineage>
</organism>
<dbReference type="Pfam" id="PF14322">
    <property type="entry name" value="SusD-like_3"/>
    <property type="match status" value="1"/>
</dbReference>
<dbReference type="EMBL" id="CP101751">
    <property type="protein sequence ID" value="UUC44183.1"/>
    <property type="molecule type" value="Genomic_DNA"/>
</dbReference>
<dbReference type="InterPro" id="IPR012944">
    <property type="entry name" value="SusD_RagB_dom"/>
</dbReference>
<keyword evidence="8" id="KW-1185">Reference proteome</keyword>
<dbReference type="PROSITE" id="PS51296">
    <property type="entry name" value="RIESKE"/>
    <property type="match status" value="1"/>
</dbReference>
<evidence type="ECO:0000313" key="7">
    <source>
        <dbReference type="EMBL" id="UUC44183.1"/>
    </source>
</evidence>
<keyword evidence="5" id="KW-0998">Cell outer membrane</keyword>
<dbReference type="Gene3D" id="1.25.40.390">
    <property type="match status" value="1"/>
</dbReference>
<gene>
    <name evidence="7" type="ORF">NOX80_11115</name>
</gene>
<evidence type="ECO:0000259" key="6">
    <source>
        <dbReference type="PROSITE" id="PS51296"/>
    </source>
</evidence>
<reference evidence="7" key="1">
    <citation type="submission" date="2022-07" db="EMBL/GenBank/DDBJ databases">
        <title>Isolation, identification, and degradation of a PFOSA degrading strain from sewage treatment plant.</title>
        <authorList>
            <person name="Zhang L."/>
            <person name="Huo Y."/>
        </authorList>
    </citation>
    <scope>NUCLEOTIDE SEQUENCE</scope>
    <source>
        <strain evidence="7">C1</strain>
    </source>
</reference>
<comment type="subcellular location">
    <subcellularLocation>
        <location evidence="1">Cell outer membrane</location>
    </subcellularLocation>
</comment>
<sequence length="459" mass="52282">MKKILFLITLGFVFSCGKKLELKPNSSLVIPRTVSDFENLLDNPAVMNLSPALAQVSADEYIIPTLADYQSIVETPTRTAYIWAKDIYQGETQTADWKRPYAQIYYCNSILDELKNQNLEHVTEFKRIKGWAMFVRAYSYYELVSIFAKAYDASTANTDLGLPLKLNSAISQIVPRSTVQKNYNQIISDATEATNLLQTEVNLTKRNRPSKAAAHALLARVYLSMRKYIEAEAATDKALALFSTLKDYKTLQVVPTSSSFTINSDEVIYFSNVVDWTETSVSRGDFYSVLPSIVNSFEENDLRKTIWFTQNINGNWYIKGINNIYRYPFTGLATDELLLIKAECLARRNQSQDAMDQVNRLLITRWNSNATTPTKPYQSITATSPSDALDKVLSERKKSLLWRSVRWTDLRRLNLEGRNIVLTRNLNGTIYTLEPNSPRYVMPIPDDEIALSGIEQNIR</sequence>
<keyword evidence="3" id="KW-0732">Signal</keyword>
<keyword evidence="4" id="KW-0472">Membrane</keyword>
<dbReference type="InterPro" id="IPR011990">
    <property type="entry name" value="TPR-like_helical_dom_sf"/>
</dbReference>
<protein>
    <submittedName>
        <fullName evidence="7">RagB/SusD family nutrient uptake outer membrane protein</fullName>
    </submittedName>
</protein>
<evidence type="ECO:0000256" key="5">
    <source>
        <dbReference type="ARBA" id="ARBA00023237"/>
    </source>
</evidence>
<evidence type="ECO:0000313" key="8">
    <source>
        <dbReference type="Proteomes" id="UP001059844"/>
    </source>
</evidence>
<dbReference type="PROSITE" id="PS51257">
    <property type="entry name" value="PROKAR_LIPOPROTEIN"/>
    <property type="match status" value="1"/>
</dbReference>
<feature type="domain" description="Rieske" evidence="6">
    <location>
        <begin position="402"/>
        <end position="459"/>
    </location>
</feature>
<dbReference type="InterPro" id="IPR017941">
    <property type="entry name" value="Rieske_2Fe-2S"/>
</dbReference>